<evidence type="ECO:0000259" key="1">
    <source>
        <dbReference type="SMART" id="SM00460"/>
    </source>
</evidence>
<proteinExistence type="predicted"/>
<dbReference type="InterPro" id="IPR038765">
    <property type="entry name" value="Papain-like_cys_pep_sf"/>
</dbReference>
<dbReference type="InterPro" id="IPR052557">
    <property type="entry name" value="CAP/Cytokinesis_protein"/>
</dbReference>
<evidence type="ECO:0000313" key="2">
    <source>
        <dbReference type="EMBL" id="WYW55464.1"/>
    </source>
</evidence>
<organism evidence="2 3">
    <name type="scientific">Polaribacter marinaquae</name>
    <dbReference type="NCBI Taxonomy" id="1642819"/>
    <lineage>
        <taxon>Bacteria</taxon>
        <taxon>Pseudomonadati</taxon>
        <taxon>Bacteroidota</taxon>
        <taxon>Flavobacteriia</taxon>
        <taxon>Flavobacteriales</taxon>
        <taxon>Flavobacteriaceae</taxon>
    </lineage>
</organism>
<dbReference type="PANTHER" id="PTHR46333">
    <property type="entry name" value="CYTOKINESIS PROTEIN 3"/>
    <property type="match status" value="1"/>
</dbReference>
<feature type="domain" description="Transglutaminase-like" evidence="1">
    <location>
        <begin position="105"/>
        <end position="172"/>
    </location>
</feature>
<gene>
    <name evidence="2" type="ORF">WG950_13110</name>
</gene>
<dbReference type="RefSeq" id="WP_340932971.1">
    <property type="nucleotide sequence ID" value="NZ_CP150496.1"/>
</dbReference>
<dbReference type="SUPFAM" id="SSF54001">
    <property type="entry name" value="Cysteine proteinases"/>
    <property type="match status" value="1"/>
</dbReference>
<dbReference type="Gene3D" id="3.10.620.30">
    <property type="match status" value="1"/>
</dbReference>
<name>A0ABZ2TSG7_9FLAO</name>
<dbReference type="InterPro" id="IPR002931">
    <property type="entry name" value="Transglutaminase-like"/>
</dbReference>
<keyword evidence="3" id="KW-1185">Reference proteome</keyword>
<accession>A0ABZ2TSG7</accession>
<dbReference type="PANTHER" id="PTHR46333:SF2">
    <property type="entry name" value="CYTOKINESIS PROTEIN 3"/>
    <property type="match status" value="1"/>
</dbReference>
<sequence>MKQFIFFFLIISYSTFSQSFDRVDRIVLEYPKFSKIENLASKIDADFSSDEEKVRAAFFWLAKNIRYDLKQYYNPTGRSFKFSYRNQLEKEQKIEAAKNKIISNTFKTKKGLCEEYAQSFKKICTLLNIEAAVIKGYTRNSADDIGKVVSETNHAWNAVKLNNKWIILDATWAAGYLMNGKWTRKFNSYFYDIPKDKIFKTHLPEDSIWILRFGRITKSEFYNQPIYGQEFLDSAIELLSPKSGFISIKKGKNIVLKFKNLSEKASLLYHFKNYKYAKRPILKSENNITTLTILNPIRNSELYLFLNNKTALQFKVL</sequence>
<dbReference type="Proteomes" id="UP001491088">
    <property type="component" value="Chromosome"/>
</dbReference>
<reference evidence="2 3" key="1">
    <citation type="submission" date="2024-03" db="EMBL/GenBank/DDBJ databases">
        <authorList>
            <person name="Cao K."/>
        </authorList>
    </citation>
    <scope>NUCLEOTIDE SEQUENCE [LARGE SCALE GENOMIC DNA]</scope>
    <source>
        <strain evidence="2 3">MCCC 1K00696</strain>
    </source>
</reference>
<dbReference type="SMART" id="SM00460">
    <property type="entry name" value="TGc"/>
    <property type="match status" value="1"/>
</dbReference>
<dbReference type="EMBL" id="CP150496">
    <property type="protein sequence ID" value="WYW55464.1"/>
    <property type="molecule type" value="Genomic_DNA"/>
</dbReference>
<protein>
    <submittedName>
        <fullName evidence="2">Transglutaminase domain-containing protein</fullName>
    </submittedName>
</protein>
<dbReference type="Pfam" id="PF01841">
    <property type="entry name" value="Transglut_core"/>
    <property type="match status" value="1"/>
</dbReference>
<evidence type="ECO:0000313" key="3">
    <source>
        <dbReference type="Proteomes" id="UP001491088"/>
    </source>
</evidence>